<proteinExistence type="predicted"/>
<protein>
    <submittedName>
        <fullName evidence="2">Uncharacterized protein</fullName>
    </submittedName>
</protein>
<comment type="caution">
    <text evidence="2">The sequence shown here is derived from an EMBL/GenBank/DDBJ whole genome shotgun (WGS) entry which is preliminary data.</text>
</comment>
<dbReference type="RefSeq" id="WP_418891607.1">
    <property type="nucleotide sequence ID" value="NZ_JBEUWX010000002.1"/>
</dbReference>
<dbReference type="EMBL" id="JBEUWX010000002">
    <property type="protein sequence ID" value="MFA9950560.1"/>
    <property type="molecule type" value="Genomic_DNA"/>
</dbReference>
<feature type="chain" id="PRO_5046043914" evidence="1">
    <location>
        <begin position="19"/>
        <end position="143"/>
    </location>
</feature>
<reference evidence="3" key="1">
    <citation type="submission" date="2024-06" db="EMBL/GenBank/DDBJ databases">
        <title>Radixoralia hellwigii gen. nov., sp nov., isolated from a root canal in the human oral cavity.</title>
        <authorList>
            <person name="Bartsch S."/>
            <person name="Wittmer A."/>
            <person name="Schulz A.-K."/>
            <person name="Neumann-Schaal M."/>
            <person name="Wolf J."/>
            <person name="Gronow S."/>
            <person name="Tennert C."/>
            <person name="Haecker G."/>
            <person name="Cieplik F."/>
            <person name="Al-Ahmad A."/>
        </authorList>
    </citation>
    <scope>NUCLEOTIDE SEQUENCE [LARGE SCALE GENOMIC DNA]</scope>
    <source>
        <strain evidence="3">Wk13</strain>
    </source>
</reference>
<organism evidence="2 3">
    <name type="scientific">Dentiradicibacter hellwigii</name>
    <dbReference type="NCBI Taxonomy" id="3149053"/>
    <lineage>
        <taxon>Bacteria</taxon>
        <taxon>Pseudomonadati</taxon>
        <taxon>Pseudomonadota</taxon>
        <taxon>Betaproteobacteria</taxon>
        <taxon>Rhodocyclales</taxon>
        <taxon>Rhodocyclaceae</taxon>
        <taxon>Dentiradicibacter</taxon>
    </lineage>
</organism>
<keyword evidence="3" id="KW-1185">Reference proteome</keyword>
<dbReference type="Proteomes" id="UP001574673">
    <property type="component" value="Unassembled WGS sequence"/>
</dbReference>
<gene>
    <name evidence="2" type="ORF">ABCS64_09570</name>
</gene>
<evidence type="ECO:0000313" key="2">
    <source>
        <dbReference type="EMBL" id="MFA9950560.1"/>
    </source>
</evidence>
<evidence type="ECO:0000313" key="3">
    <source>
        <dbReference type="Proteomes" id="UP001574673"/>
    </source>
</evidence>
<feature type="signal peptide" evidence="1">
    <location>
        <begin position="1"/>
        <end position="18"/>
    </location>
</feature>
<name>A0ABV4UG02_9RHOO</name>
<keyword evidence="1" id="KW-0732">Signal</keyword>
<accession>A0ABV4UG02</accession>
<sequence>MYKKVFFALAICSTPVLATSSVKDQISCPSCIRSKPSDQEVIAMVFASHAIPLSIHPSCKSVGTSEEDKNLGQYIAGLMAYMNEDMNNRLTVNVQDMPEKEKWLARFMLSQEKDETVWRYGLEFSISKKTGLLDKQSYRCIGA</sequence>
<evidence type="ECO:0000256" key="1">
    <source>
        <dbReference type="SAM" id="SignalP"/>
    </source>
</evidence>